<reference evidence="2" key="1">
    <citation type="journal article" date="2021" name="Proc. Natl. Acad. Sci. U.S.A.">
        <title>Three genomes in the algal genus Volvox reveal the fate of a haploid sex-determining region after a transition to homothallism.</title>
        <authorList>
            <person name="Yamamoto K."/>
            <person name="Hamaji T."/>
            <person name="Kawai-Toyooka H."/>
            <person name="Matsuzaki R."/>
            <person name="Takahashi F."/>
            <person name="Nishimura Y."/>
            <person name="Kawachi M."/>
            <person name="Noguchi H."/>
            <person name="Minakuchi Y."/>
            <person name="Umen J.G."/>
            <person name="Toyoda A."/>
            <person name="Nozaki H."/>
        </authorList>
    </citation>
    <scope>NUCLEOTIDE SEQUENCE</scope>
    <source>
        <strain evidence="2">NIES-3786</strain>
    </source>
</reference>
<dbReference type="EMBL" id="BNCP01000062">
    <property type="protein sequence ID" value="GIL91035.1"/>
    <property type="molecule type" value="Genomic_DNA"/>
</dbReference>
<feature type="non-terminal residue" evidence="2">
    <location>
        <position position="1"/>
    </location>
</feature>
<evidence type="ECO:0000313" key="2">
    <source>
        <dbReference type="EMBL" id="GIL91035.1"/>
    </source>
</evidence>
<feature type="region of interest" description="Disordered" evidence="1">
    <location>
        <begin position="355"/>
        <end position="385"/>
    </location>
</feature>
<evidence type="ECO:0000313" key="3">
    <source>
        <dbReference type="Proteomes" id="UP000747110"/>
    </source>
</evidence>
<organism evidence="2 3">
    <name type="scientific">Volvox reticuliferus</name>
    <dbReference type="NCBI Taxonomy" id="1737510"/>
    <lineage>
        <taxon>Eukaryota</taxon>
        <taxon>Viridiplantae</taxon>
        <taxon>Chlorophyta</taxon>
        <taxon>core chlorophytes</taxon>
        <taxon>Chlorophyceae</taxon>
        <taxon>CS clade</taxon>
        <taxon>Chlamydomonadales</taxon>
        <taxon>Volvocaceae</taxon>
        <taxon>Volvox</taxon>
    </lineage>
</organism>
<evidence type="ECO:0000256" key="1">
    <source>
        <dbReference type="SAM" id="MobiDB-lite"/>
    </source>
</evidence>
<proteinExistence type="predicted"/>
<feature type="compositionally biased region" description="Basic and acidic residues" evidence="1">
    <location>
        <begin position="131"/>
        <end position="141"/>
    </location>
</feature>
<feature type="compositionally biased region" description="Polar residues" evidence="1">
    <location>
        <begin position="447"/>
        <end position="456"/>
    </location>
</feature>
<feature type="region of interest" description="Disordered" evidence="1">
    <location>
        <begin position="93"/>
        <end position="205"/>
    </location>
</feature>
<keyword evidence="3" id="KW-1185">Reference proteome</keyword>
<feature type="region of interest" description="Disordered" evidence="1">
    <location>
        <begin position="288"/>
        <end position="309"/>
    </location>
</feature>
<comment type="caution">
    <text evidence="2">The sequence shown here is derived from an EMBL/GenBank/DDBJ whole genome shotgun (WGS) entry which is preliminary data.</text>
</comment>
<feature type="compositionally biased region" description="Polar residues" evidence="1">
    <location>
        <begin position="194"/>
        <end position="205"/>
    </location>
</feature>
<dbReference type="Proteomes" id="UP000747110">
    <property type="component" value="Unassembled WGS sequence"/>
</dbReference>
<gene>
    <name evidence="2" type="ORF">Vretifemale_18703</name>
</gene>
<feature type="region of interest" description="Disordered" evidence="1">
    <location>
        <begin position="437"/>
        <end position="456"/>
    </location>
</feature>
<feature type="compositionally biased region" description="Polar residues" evidence="1">
    <location>
        <begin position="160"/>
        <end position="179"/>
    </location>
</feature>
<dbReference type="AlphaFoldDB" id="A0A8J4D3D4"/>
<name>A0A8J4D3D4_9CHLO</name>
<protein>
    <submittedName>
        <fullName evidence="2">Uncharacterized protein</fullName>
    </submittedName>
</protein>
<accession>A0A8J4D3D4</accession>
<feature type="compositionally biased region" description="Low complexity" evidence="1">
    <location>
        <begin position="437"/>
        <end position="446"/>
    </location>
</feature>
<sequence>MYGEVDGCIFGEEPPVAGWTLTGCVSDASTSDHEEDGPADPDQVLAELLRESVVVTSVTGRSKPTTTVRGHAGMELWPIEQGVLASPCSVQSAMPFGERDPDEELSSCFQPHPAGNLGDNITPPSAVLSQERAKPIAERESPPASPDDEASVADNFPLGSASSPAQDAQGTASSASKSIKTLPFGSPGDAPSESGMSGQAEASVSSLPARKSPAIIIPQGLVAARCHALGSGSSVQVSECSNDGTAVAHRQTFVTGRTRLQLVPPSPEAVDAYKKKQQPVGRLEAVRCSLDGGDGTSGADSGPDRSQPSTKVLGLVAAQRLRFDAALRSESTTSAGPGHPSFAAVRKSLRCWPPKGQNDRECGVASTQSGGGGLDSARDSASAVSQNGSECNVGLYDLVREGPASQLAVQQEQTVGPSQSSQVFHALSNALDLRSSGDISAVSGSSNDVAENSGFR</sequence>